<name>A0ABW5E3L0_9BACT</name>
<dbReference type="RefSeq" id="WP_377094009.1">
    <property type="nucleotide sequence ID" value="NZ_JBHSJM010000001.1"/>
</dbReference>
<evidence type="ECO:0000313" key="2">
    <source>
        <dbReference type="Proteomes" id="UP001597297"/>
    </source>
</evidence>
<proteinExistence type="predicted"/>
<reference evidence="2" key="1">
    <citation type="journal article" date="2019" name="Int. J. Syst. Evol. Microbiol.">
        <title>The Global Catalogue of Microorganisms (GCM) 10K type strain sequencing project: providing services to taxonomists for standard genome sequencing and annotation.</title>
        <authorList>
            <consortium name="The Broad Institute Genomics Platform"/>
            <consortium name="The Broad Institute Genome Sequencing Center for Infectious Disease"/>
            <person name="Wu L."/>
            <person name="Ma J."/>
        </authorList>
    </citation>
    <scope>NUCLEOTIDE SEQUENCE [LARGE SCALE GENOMIC DNA]</scope>
    <source>
        <strain evidence="2">JCM 16545</strain>
    </source>
</reference>
<keyword evidence="2" id="KW-1185">Reference proteome</keyword>
<sequence length="659" mass="74835">MSTHSHPLVKVYRNTSSIDFLGWGYKNSGLRAIKAAKQKNETATIFEDGFVRSIFPGYGRWALYSIVADTNGIYYDATGNSDLIRYLNGEVLSENHWSKPISVNEIDITLKKIREYGISKYNCHLDQGRKLPPGVLVVDQTAGDAALKYGGISASDFDRMLQDAIDESGDSPVYVKTHPDHQYRAKHSCFTPALLNHPKIKILPEDFCVAECFRCAEKVYVGTSNMGMEALIHRIPVVSYGWNYYAGWGLTDDRSAAPLPPRKHRLSIEKLFEAAYLRYTHYFDPDTKEPCNLLRIIEHIKLQHSIWKKRQPEYLAIGLSPWKKSVLPLYLGAKIEKLNFSSVRKVQQYLAEEKIQPELLVWGATQLPKYAKDLSVTRIEDGFIRSRGLGANFNFPLSWVFDDIGIYFDARTPSRLEYILENHDFTDAEVTNTNQLIDFLCRNKITKYNLGQSDVTLPIDSVGKKTILIPGQVDSDASIKYGSPKLRNNRELLAEVRKQYPEAYICYKPHPDLLAGARKDAPLWEGIESQVDHLVTEGDIISWIKAVDEVHTLTSTVGFEALLHKKTVHTYGIPFYAGWGLTVDWLDCPRRTRRLSIPQLACAALCLYPTYLNPKTGEFITALDAAKILANPDFQHDSRPPFLKLLGTIKSWFYKLSRP</sequence>
<protein>
    <submittedName>
        <fullName evidence="1">Capsular polysaccharide biosynthesis protein</fullName>
    </submittedName>
</protein>
<gene>
    <name evidence="1" type="ORF">ACFSQZ_12060</name>
</gene>
<accession>A0ABW5E3L0</accession>
<dbReference type="Proteomes" id="UP001597297">
    <property type="component" value="Unassembled WGS sequence"/>
</dbReference>
<dbReference type="Pfam" id="PF05159">
    <property type="entry name" value="Capsule_synth"/>
    <property type="match status" value="3"/>
</dbReference>
<dbReference type="CDD" id="cd16439">
    <property type="entry name" value="beta_Kdo_transferase_KpsC_2"/>
    <property type="match status" value="1"/>
</dbReference>
<dbReference type="InterPro" id="IPR007833">
    <property type="entry name" value="Capsule_polysaccharide_synth"/>
</dbReference>
<dbReference type="CDD" id="cd16440">
    <property type="entry name" value="beta_Kdo_transferase_KpsC_1"/>
    <property type="match status" value="1"/>
</dbReference>
<comment type="caution">
    <text evidence="1">The sequence shown here is derived from an EMBL/GenBank/DDBJ whole genome shotgun (WGS) entry which is preliminary data.</text>
</comment>
<organism evidence="1 2">
    <name type="scientific">Rubritalea spongiae</name>
    <dbReference type="NCBI Taxonomy" id="430797"/>
    <lineage>
        <taxon>Bacteria</taxon>
        <taxon>Pseudomonadati</taxon>
        <taxon>Verrucomicrobiota</taxon>
        <taxon>Verrucomicrobiia</taxon>
        <taxon>Verrucomicrobiales</taxon>
        <taxon>Rubritaleaceae</taxon>
        <taxon>Rubritalea</taxon>
    </lineage>
</organism>
<evidence type="ECO:0000313" key="1">
    <source>
        <dbReference type="EMBL" id="MFD2277206.1"/>
    </source>
</evidence>
<dbReference type="EMBL" id="JBHUJC010000041">
    <property type="protein sequence ID" value="MFD2277206.1"/>
    <property type="molecule type" value="Genomic_DNA"/>
</dbReference>